<proteinExistence type="predicted"/>
<evidence type="ECO:0000313" key="2">
    <source>
        <dbReference type="Proteomes" id="UP001304071"/>
    </source>
</evidence>
<dbReference type="Proteomes" id="UP001304071">
    <property type="component" value="Chromosome 1"/>
</dbReference>
<dbReference type="RefSeq" id="WP_261896169.1">
    <property type="nucleotide sequence ID" value="NZ_AP024895.1"/>
</dbReference>
<sequence>MAQLNEVSSLLHQLNTISKHVHDLALKTSDNIQRAEGNFIPELAELNQSFLEELRTIYLKKKDLVSCYPKARSQYFKILRPSMSSFSSNQSYYQMNMIDLADLFVNCEEMWLIYDVDKSIIEWSGVVRLANARFPGGVERYMDVNVNQWLTSFHQ</sequence>
<evidence type="ECO:0000313" key="1">
    <source>
        <dbReference type="EMBL" id="WPC72560.1"/>
    </source>
</evidence>
<organism evidence="1 2">
    <name type="scientific">Vibrio porteresiae DSM 19223</name>
    <dbReference type="NCBI Taxonomy" id="1123496"/>
    <lineage>
        <taxon>Bacteria</taxon>
        <taxon>Pseudomonadati</taxon>
        <taxon>Pseudomonadota</taxon>
        <taxon>Gammaproteobacteria</taxon>
        <taxon>Vibrionales</taxon>
        <taxon>Vibrionaceae</taxon>
        <taxon>Vibrio</taxon>
    </lineage>
</organism>
<protein>
    <submittedName>
        <fullName evidence="1">Uncharacterized protein</fullName>
    </submittedName>
</protein>
<dbReference type="EMBL" id="CP138203">
    <property type="protein sequence ID" value="WPC72560.1"/>
    <property type="molecule type" value="Genomic_DNA"/>
</dbReference>
<gene>
    <name evidence="1" type="ORF">R8Z52_10485</name>
</gene>
<keyword evidence="2" id="KW-1185">Reference proteome</keyword>
<accession>A0ABZ0QAF2</accession>
<reference evidence="1 2" key="1">
    <citation type="submission" date="2023-11" db="EMBL/GenBank/DDBJ databases">
        <title>Plant-associative lifestyle of Vibrio porteresiae and its evolutionary dynamics.</title>
        <authorList>
            <person name="Rameshkumar N."/>
            <person name="Kirti K."/>
        </authorList>
    </citation>
    <scope>NUCLEOTIDE SEQUENCE [LARGE SCALE GENOMIC DNA]</scope>
    <source>
        <strain evidence="1 2">MSSRF30</strain>
    </source>
</reference>
<name>A0ABZ0QAF2_9VIBR</name>